<evidence type="ECO:0000256" key="1">
    <source>
        <dbReference type="ARBA" id="ARBA00023015"/>
    </source>
</evidence>
<keyword evidence="1" id="KW-0805">Transcription regulation</keyword>
<dbReference type="InterPro" id="IPR011711">
    <property type="entry name" value="GntR_C"/>
</dbReference>
<keyword evidence="2" id="KW-0238">DNA-binding</keyword>
<evidence type="ECO:0000313" key="6">
    <source>
        <dbReference type="Proteomes" id="UP001431010"/>
    </source>
</evidence>
<accession>A0ABY3R6C5</accession>
<dbReference type="PANTHER" id="PTHR43537">
    <property type="entry name" value="TRANSCRIPTIONAL REGULATOR, GNTR FAMILY"/>
    <property type="match status" value="1"/>
</dbReference>
<dbReference type="InterPro" id="IPR008920">
    <property type="entry name" value="TF_FadR/GntR_C"/>
</dbReference>
<sequence>MSLDDLPPRTRQRLVPESDVPRVDRAPAVVAKITRAEELRLQLADEIVRGALAPGAPLDETEIAKRFNVSRTPVREALRQLAASGLIEARAHRGAVVARPSVERLTGMFEAMAELEGLCAGLAAQRMTPVERQRLEAIHEELRNLSHAGNPERFHEVNERFHNAIYAGAHNAYIAEITLATRVRVQPFRRAQFRNLGRLAKSHAEHDRVVVAILRGDKVGAANAMRAHIELVRGEYEIYAVSV</sequence>
<dbReference type="InterPro" id="IPR000524">
    <property type="entry name" value="Tscrpt_reg_HTH_GntR"/>
</dbReference>
<evidence type="ECO:0000313" key="5">
    <source>
        <dbReference type="EMBL" id="UFZ02875.1"/>
    </source>
</evidence>
<dbReference type="PANTHER" id="PTHR43537:SF49">
    <property type="entry name" value="TRANSCRIPTIONAL REGULATORY PROTEIN"/>
    <property type="match status" value="1"/>
</dbReference>
<dbReference type="Pfam" id="PF00392">
    <property type="entry name" value="GntR"/>
    <property type="match status" value="1"/>
</dbReference>
<feature type="domain" description="HTH gntR-type" evidence="4">
    <location>
        <begin position="33"/>
        <end position="100"/>
    </location>
</feature>
<dbReference type="SMART" id="SM00345">
    <property type="entry name" value="HTH_GNTR"/>
    <property type="match status" value="1"/>
</dbReference>
<dbReference type="Proteomes" id="UP001431010">
    <property type="component" value="Chromosome"/>
</dbReference>
<dbReference type="SUPFAM" id="SSF46785">
    <property type="entry name" value="Winged helix' DNA-binding domain"/>
    <property type="match status" value="1"/>
</dbReference>
<dbReference type="InterPro" id="IPR036388">
    <property type="entry name" value="WH-like_DNA-bd_sf"/>
</dbReference>
<dbReference type="SMART" id="SM00895">
    <property type="entry name" value="FCD"/>
    <property type="match status" value="1"/>
</dbReference>
<gene>
    <name evidence="5" type="ORF">LQG66_26955</name>
</gene>
<protein>
    <submittedName>
        <fullName evidence="5">GntR family transcriptional regulator</fullName>
    </submittedName>
</protein>
<dbReference type="PRINTS" id="PR00035">
    <property type="entry name" value="HTHGNTR"/>
</dbReference>
<dbReference type="Pfam" id="PF07729">
    <property type="entry name" value="FCD"/>
    <property type="match status" value="1"/>
</dbReference>
<dbReference type="Gene3D" id="1.10.10.10">
    <property type="entry name" value="Winged helix-like DNA-binding domain superfamily/Winged helix DNA-binding domain"/>
    <property type="match status" value="1"/>
</dbReference>
<dbReference type="Gene3D" id="1.20.120.530">
    <property type="entry name" value="GntR ligand-binding domain-like"/>
    <property type="match status" value="1"/>
</dbReference>
<keyword evidence="6" id="KW-1185">Reference proteome</keyword>
<evidence type="ECO:0000259" key="4">
    <source>
        <dbReference type="PROSITE" id="PS50949"/>
    </source>
</evidence>
<dbReference type="CDD" id="cd07377">
    <property type="entry name" value="WHTH_GntR"/>
    <property type="match status" value="1"/>
</dbReference>
<reference evidence="5" key="1">
    <citation type="journal article" date="2024" name="Antonie Van Leeuwenhoek">
        <title>Bradyrhizobium ontarionense sp. nov., a novel bacterial symbiont isolated from Aeschynomene indica (Indian jointvetch), harbours photosynthesis, nitrogen fixation and nitrous oxide (N2O) reductase genes.</title>
        <authorList>
            <person name="Bromfield E.S.P."/>
            <person name="Cloutier S."/>
        </authorList>
    </citation>
    <scope>NUCLEOTIDE SEQUENCE</scope>
    <source>
        <strain evidence="5">A19</strain>
    </source>
</reference>
<keyword evidence="3" id="KW-0804">Transcription</keyword>
<evidence type="ECO:0000256" key="3">
    <source>
        <dbReference type="ARBA" id="ARBA00023163"/>
    </source>
</evidence>
<dbReference type="RefSeq" id="WP_231318661.1">
    <property type="nucleotide sequence ID" value="NZ_CP088156.1"/>
</dbReference>
<dbReference type="EMBL" id="CP088156">
    <property type="protein sequence ID" value="UFZ02875.1"/>
    <property type="molecule type" value="Genomic_DNA"/>
</dbReference>
<organism evidence="5 6">
    <name type="scientific">Bradyrhizobium ontarionense</name>
    <dbReference type="NCBI Taxonomy" id="2898149"/>
    <lineage>
        <taxon>Bacteria</taxon>
        <taxon>Pseudomonadati</taxon>
        <taxon>Pseudomonadota</taxon>
        <taxon>Alphaproteobacteria</taxon>
        <taxon>Hyphomicrobiales</taxon>
        <taxon>Nitrobacteraceae</taxon>
        <taxon>Bradyrhizobium</taxon>
    </lineage>
</organism>
<dbReference type="InterPro" id="IPR036390">
    <property type="entry name" value="WH_DNA-bd_sf"/>
</dbReference>
<dbReference type="SUPFAM" id="SSF48008">
    <property type="entry name" value="GntR ligand-binding domain-like"/>
    <property type="match status" value="1"/>
</dbReference>
<evidence type="ECO:0000256" key="2">
    <source>
        <dbReference type="ARBA" id="ARBA00023125"/>
    </source>
</evidence>
<name>A0ABY3R6C5_9BRAD</name>
<dbReference type="PROSITE" id="PS50949">
    <property type="entry name" value="HTH_GNTR"/>
    <property type="match status" value="1"/>
</dbReference>
<proteinExistence type="predicted"/>